<name>A0A917Q8I7_9NOCA</name>
<dbReference type="Pfam" id="PF00126">
    <property type="entry name" value="HTH_1"/>
    <property type="match status" value="1"/>
</dbReference>
<evidence type="ECO:0000259" key="5">
    <source>
        <dbReference type="PROSITE" id="PS50931"/>
    </source>
</evidence>
<dbReference type="GO" id="GO:0003700">
    <property type="term" value="F:DNA-binding transcription factor activity"/>
    <property type="evidence" value="ECO:0007669"/>
    <property type="project" value="InterPro"/>
</dbReference>
<feature type="domain" description="HTH lysR-type" evidence="5">
    <location>
        <begin position="1"/>
        <end position="59"/>
    </location>
</feature>
<evidence type="ECO:0000256" key="1">
    <source>
        <dbReference type="ARBA" id="ARBA00009437"/>
    </source>
</evidence>
<accession>A0A917Q8I7</accession>
<evidence type="ECO:0000256" key="3">
    <source>
        <dbReference type="ARBA" id="ARBA00023125"/>
    </source>
</evidence>
<comment type="caution">
    <text evidence="6">The sequence shown here is derived from an EMBL/GenBank/DDBJ whole genome shotgun (WGS) entry which is preliminary data.</text>
</comment>
<dbReference type="PROSITE" id="PS50931">
    <property type="entry name" value="HTH_LYSR"/>
    <property type="match status" value="1"/>
</dbReference>
<dbReference type="GO" id="GO:0000976">
    <property type="term" value="F:transcription cis-regulatory region binding"/>
    <property type="evidence" value="ECO:0007669"/>
    <property type="project" value="TreeGrafter"/>
</dbReference>
<sequence length="294" mass="31181">MDLVAACQAFVAVSGRGSFTDGAAAVGIPQSVASRRIAALEARFGARLLNRTSRSATLTAVGQALLPTARRLVDVATALEDEAERAKTRPLRIAVPTICASLSLARLVADAKTHQLELDVTQAGPAERAELARTREVRVAVIATPPDRATWRVPLGVADTSGPPAKPLHLAALRPTRANRAATPRRVWVQPEDDVPHVRDRLTRSRDALGLHPSQVVVANTLVTAIAATLDGRDLLLCSPAQATDLGLAWRPIGEHPLTRGYDLLADDRADAERVRAAASTTLARCLGATGDDR</sequence>
<dbReference type="SUPFAM" id="SSF46785">
    <property type="entry name" value="Winged helix' DNA-binding domain"/>
    <property type="match status" value="1"/>
</dbReference>
<evidence type="ECO:0000313" key="7">
    <source>
        <dbReference type="Proteomes" id="UP000612956"/>
    </source>
</evidence>
<dbReference type="AlphaFoldDB" id="A0A917Q8I7"/>
<keyword evidence="2" id="KW-0805">Transcription regulation</keyword>
<comment type="similarity">
    <text evidence="1">Belongs to the LysR transcriptional regulatory family.</text>
</comment>
<dbReference type="SUPFAM" id="SSF53850">
    <property type="entry name" value="Periplasmic binding protein-like II"/>
    <property type="match status" value="1"/>
</dbReference>
<dbReference type="InterPro" id="IPR000847">
    <property type="entry name" value="LysR_HTH_N"/>
</dbReference>
<evidence type="ECO:0000313" key="6">
    <source>
        <dbReference type="EMBL" id="GGK35949.1"/>
    </source>
</evidence>
<keyword evidence="7" id="KW-1185">Reference proteome</keyword>
<organism evidence="6 7">
    <name type="scientific">Nocardia camponoti</name>
    <dbReference type="NCBI Taxonomy" id="1616106"/>
    <lineage>
        <taxon>Bacteria</taxon>
        <taxon>Bacillati</taxon>
        <taxon>Actinomycetota</taxon>
        <taxon>Actinomycetes</taxon>
        <taxon>Mycobacteriales</taxon>
        <taxon>Nocardiaceae</taxon>
        <taxon>Nocardia</taxon>
    </lineage>
</organism>
<gene>
    <name evidence="6" type="ORF">GCM10011591_04460</name>
</gene>
<protein>
    <submittedName>
        <fullName evidence="6">LysR family transcriptional regulator</fullName>
    </submittedName>
</protein>
<keyword evidence="3" id="KW-0238">DNA-binding</keyword>
<reference evidence="6" key="2">
    <citation type="submission" date="2020-09" db="EMBL/GenBank/DDBJ databases">
        <authorList>
            <person name="Sun Q."/>
            <person name="Zhou Y."/>
        </authorList>
    </citation>
    <scope>NUCLEOTIDE SEQUENCE</scope>
    <source>
        <strain evidence="6">CGMCC 4.7278</strain>
    </source>
</reference>
<evidence type="ECO:0000256" key="2">
    <source>
        <dbReference type="ARBA" id="ARBA00023015"/>
    </source>
</evidence>
<proteinExistence type="inferred from homology"/>
<dbReference type="EMBL" id="BMMW01000001">
    <property type="protein sequence ID" value="GGK35949.1"/>
    <property type="molecule type" value="Genomic_DNA"/>
</dbReference>
<reference evidence="6" key="1">
    <citation type="journal article" date="2014" name="Int. J. Syst. Evol. Microbiol.">
        <title>Complete genome sequence of Corynebacterium casei LMG S-19264T (=DSM 44701T), isolated from a smear-ripened cheese.</title>
        <authorList>
            <consortium name="US DOE Joint Genome Institute (JGI-PGF)"/>
            <person name="Walter F."/>
            <person name="Albersmeier A."/>
            <person name="Kalinowski J."/>
            <person name="Ruckert C."/>
        </authorList>
    </citation>
    <scope>NUCLEOTIDE SEQUENCE</scope>
    <source>
        <strain evidence="6">CGMCC 4.7278</strain>
    </source>
</reference>
<dbReference type="InterPro" id="IPR036390">
    <property type="entry name" value="WH_DNA-bd_sf"/>
</dbReference>
<dbReference type="PANTHER" id="PTHR30126:SF39">
    <property type="entry name" value="HTH-TYPE TRANSCRIPTIONAL REGULATOR CYSL"/>
    <property type="match status" value="1"/>
</dbReference>
<dbReference type="RefSeq" id="WP_188827009.1">
    <property type="nucleotide sequence ID" value="NZ_BMMW01000001.1"/>
</dbReference>
<keyword evidence="4" id="KW-0804">Transcription</keyword>
<dbReference type="FunFam" id="1.10.10.10:FF:000001">
    <property type="entry name" value="LysR family transcriptional regulator"/>
    <property type="match status" value="1"/>
</dbReference>
<dbReference type="InterPro" id="IPR036388">
    <property type="entry name" value="WH-like_DNA-bd_sf"/>
</dbReference>
<evidence type="ECO:0000256" key="4">
    <source>
        <dbReference type="ARBA" id="ARBA00023163"/>
    </source>
</evidence>
<dbReference type="PANTHER" id="PTHR30126">
    <property type="entry name" value="HTH-TYPE TRANSCRIPTIONAL REGULATOR"/>
    <property type="match status" value="1"/>
</dbReference>
<dbReference type="Proteomes" id="UP000612956">
    <property type="component" value="Unassembled WGS sequence"/>
</dbReference>
<dbReference type="Gene3D" id="1.10.10.10">
    <property type="entry name" value="Winged helix-like DNA-binding domain superfamily/Winged helix DNA-binding domain"/>
    <property type="match status" value="1"/>
</dbReference>